<feature type="compositionally biased region" description="Polar residues" evidence="1">
    <location>
        <begin position="358"/>
        <end position="378"/>
    </location>
</feature>
<gene>
    <name evidence="2" type="ORF">DFH05DRAFT_1459294</name>
</gene>
<evidence type="ECO:0000313" key="2">
    <source>
        <dbReference type="EMBL" id="KAJ3745534.1"/>
    </source>
</evidence>
<dbReference type="AlphaFoldDB" id="A0A9W8P285"/>
<comment type="caution">
    <text evidence="2">The sequence shown here is derived from an EMBL/GenBank/DDBJ whole genome shotgun (WGS) entry which is preliminary data.</text>
</comment>
<evidence type="ECO:0000313" key="3">
    <source>
        <dbReference type="Proteomes" id="UP001142393"/>
    </source>
</evidence>
<reference evidence="2 3" key="1">
    <citation type="journal article" date="2023" name="Proc. Natl. Acad. Sci. U.S.A.">
        <title>A global phylogenomic analysis of the shiitake genus Lentinula.</title>
        <authorList>
            <person name="Sierra-Patev S."/>
            <person name="Min B."/>
            <person name="Naranjo-Ortiz M."/>
            <person name="Looney B."/>
            <person name="Konkel Z."/>
            <person name="Slot J.C."/>
            <person name="Sakamoto Y."/>
            <person name="Steenwyk J.L."/>
            <person name="Rokas A."/>
            <person name="Carro J."/>
            <person name="Camarero S."/>
            <person name="Ferreira P."/>
            <person name="Molpeceres G."/>
            <person name="Ruiz-Duenas F.J."/>
            <person name="Serrano A."/>
            <person name="Henrissat B."/>
            <person name="Drula E."/>
            <person name="Hughes K.W."/>
            <person name="Mata J.L."/>
            <person name="Ishikawa N.K."/>
            <person name="Vargas-Isla R."/>
            <person name="Ushijima S."/>
            <person name="Smith C.A."/>
            <person name="Donoghue J."/>
            <person name="Ahrendt S."/>
            <person name="Andreopoulos W."/>
            <person name="He G."/>
            <person name="LaButti K."/>
            <person name="Lipzen A."/>
            <person name="Ng V."/>
            <person name="Riley R."/>
            <person name="Sandor L."/>
            <person name="Barry K."/>
            <person name="Martinez A.T."/>
            <person name="Xiao Y."/>
            <person name="Gibbons J.G."/>
            <person name="Terashima K."/>
            <person name="Grigoriev I.V."/>
            <person name="Hibbett D."/>
        </authorList>
    </citation>
    <scope>NUCLEOTIDE SEQUENCE [LARGE SCALE GENOMIC DNA]</scope>
    <source>
        <strain evidence="2 3">TFB7810</strain>
    </source>
</reference>
<proteinExistence type="predicted"/>
<sequence>MKPSLNEILDKIVLMAKILQEWSWKERPDEWRKEMMENMEEELTTRTNNISLTVDGIAREAQETWKKLEEMTGKVTEISTKIATLGNAIPDRQTQTDEENRGAMRGPTGTSYAHAVQTNIPLPREIQHHQHNTAVKEAEIKDRCIVVITQTPSDWALGEKELVAKANIAIERIVDEEGAETTKPVVIAATKITNKGASLLLRSAEEVKWIKEDDRMKCFATAWGSAATIRPNYAEVVVEALPVETPIDSPIGRRIEATKQQFFCANCKKAGHGAASRECPEFQRKLKERAKWDPERAYRLFVTRNPSTWGRMDEPTNKDFDQGWRTTKLRTGEREASRGRTRRRRRRKTTTKIENEGADTNTKKNNQQQRSQSGTQEITNERNRTEHPGPIQILIKLPTTTLAME</sequence>
<feature type="compositionally biased region" description="Basic residues" evidence="1">
    <location>
        <begin position="339"/>
        <end position="350"/>
    </location>
</feature>
<feature type="region of interest" description="Disordered" evidence="1">
    <location>
        <begin position="307"/>
        <end position="405"/>
    </location>
</feature>
<dbReference type="Proteomes" id="UP001142393">
    <property type="component" value="Unassembled WGS sequence"/>
</dbReference>
<dbReference type="EMBL" id="JANVFU010000005">
    <property type="protein sequence ID" value="KAJ3745534.1"/>
    <property type="molecule type" value="Genomic_DNA"/>
</dbReference>
<protein>
    <submittedName>
        <fullName evidence="2">Uncharacterized protein</fullName>
    </submittedName>
</protein>
<feature type="region of interest" description="Disordered" evidence="1">
    <location>
        <begin position="89"/>
        <end position="109"/>
    </location>
</feature>
<name>A0A9W8P285_9AGAR</name>
<feature type="compositionally biased region" description="Basic and acidic residues" evidence="1">
    <location>
        <begin position="311"/>
        <end position="322"/>
    </location>
</feature>
<evidence type="ECO:0000256" key="1">
    <source>
        <dbReference type="SAM" id="MobiDB-lite"/>
    </source>
</evidence>
<keyword evidence="3" id="KW-1185">Reference proteome</keyword>
<organism evidence="2 3">
    <name type="scientific">Lentinula detonsa</name>
    <dbReference type="NCBI Taxonomy" id="2804962"/>
    <lineage>
        <taxon>Eukaryota</taxon>
        <taxon>Fungi</taxon>
        <taxon>Dikarya</taxon>
        <taxon>Basidiomycota</taxon>
        <taxon>Agaricomycotina</taxon>
        <taxon>Agaricomycetes</taxon>
        <taxon>Agaricomycetidae</taxon>
        <taxon>Agaricales</taxon>
        <taxon>Marasmiineae</taxon>
        <taxon>Omphalotaceae</taxon>
        <taxon>Lentinula</taxon>
    </lineage>
</organism>
<accession>A0A9W8P285</accession>